<accession>A0A9P6KCT6</accession>
<dbReference type="SUPFAM" id="SSF56112">
    <property type="entry name" value="Protein kinase-like (PK-like)"/>
    <property type="match status" value="1"/>
</dbReference>
<dbReference type="PROSITE" id="PS51285">
    <property type="entry name" value="AGC_KINASE_CTER"/>
    <property type="match status" value="1"/>
</dbReference>
<feature type="region of interest" description="Disordered" evidence="10">
    <location>
        <begin position="1299"/>
        <end position="1327"/>
    </location>
</feature>
<feature type="compositionally biased region" description="Polar residues" evidence="10">
    <location>
        <begin position="1340"/>
        <end position="1352"/>
    </location>
</feature>
<dbReference type="InterPro" id="IPR011009">
    <property type="entry name" value="Kinase-like_dom_sf"/>
</dbReference>
<dbReference type="GO" id="GO:0005634">
    <property type="term" value="C:nucleus"/>
    <property type="evidence" value="ECO:0007669"/>
    <property type="project" value="TreeGrafter"/>
</dbReference>
<keyword evidence="5" id="KW-0547">Nucleotide-binding</keyword>
<evidence type="ECO:0000256" key="10">
    <source>
        <dbReference type="SAM" id="MobiDB-lite"/>
    </source>
</evidence>
<dbReference type="Gene3D" id="1.10.510.10">
    <property type="entry name" value="Transferase(Phosphotransferase) domain 1"/>
    <property type="match status" value="1"/>
</dbReference>
<dbReference type="CDD" id="cd05610">
    <property type="entry name" value="STKc_MASTL"/>
    <property type="match status" value="1"/>
</dbReference>
<feature type="region of interest" description="Disordered" evidence="10">
    <location>
        <begin position="486"/>
        <end position="540"/>
    </location>
</feature>
<evidence type="ECO:0000259" key="12">
    <source>
        <dbReference type="PROSITE" id="PS51285"/>
    </source>
</evidence>
<feature type="compositionally biased region" description="Polar residues" evidence="10">
    <location>
        <begin position="1208"/>
        <end position="1217"/>
    </location>
</feature>
<feature type="region of interest" description="Disordered" evidence="10">
    <location>
        <begin position="725"/>
        <end position="751"/>
    </location>
</feature>
<feature type="compositionally biased region" description="Low complexity" evidence="10">
    <location>
        <begin position="1386"/>
        <end position="1404"/>
    </location>
</feature>
<feature type="compositionally biased region" description="Polar residues" evidence="10">
    <location>
        <begin position="870"/>
        <end position="885"/>
    </location>
</feature>
<keyword evidence="4" id="KW-0808">Transferase</keyword>
<feature type="compositionally biased region" description="Polar residues" evidence="10">
    <location>
        <begin position="1409"/>
        <end position="1419"/>
    </location>
</feature>
<organism evidence="13 14">
    <name type="scientific">Lunasporangiospora selenospora</name>
    <dbReference type="NCBI Taxonomy" id="979761"/>
    <lineage>
        <taxon>Eukaryota</taxon>
        <taxon>Fungi</taxon>
        <taxon>Fungi incertae sedis</taxon>
        <taxon>Mucoromycota</taxon>
        <taxon>Mortierellomycotina</taxon>
        <taxon>Mortierellomycetes</taxon>
        <taxon>Mortierellales</taxon>
        <taxon>Mortierellaceae</taxon>
        <taxon>Lunasporangiospora</taxon>
    </lineage>
</organism>
<dbReference type="Proteomes" id="UP000780801">
    <property type="component" value="Unassembled WGS sequence"/>
</dbReference>
<comment type="similarity">
    <text evidence="1">Belongs to the protein kinase superfamily. AGC Ser/Thr protein kinase family.</text>
</comment>
<feature type="compositionally biased region" description="Basic and acidic residues" evidence="10">
    <location>
        <begin position="1612"/>
        <end position="1624"/>
    </location>
</feature>
<comment type="catalytic activity">
    <reaction evidence="8">
        <text>L-threonyl-[protein] + ATP = O-phospho-L-threonyl-[protein] + ADP + H(+)</text>
        <dbReference type="Rhea" id="RHEA:46608"/>
        <dbReference type="Rhea" id="RHEA-COMP:11060"/>
        <dbReference type="Rhea" id="RHEA-COMP:11605"/>
        <dbReference type="ChEBI" id="CHEBI:15378"/>
        <dbReference type="ChEBI" id="CHEBI:30013"/>
        <dbReference type="ChEBI" id="CHEBI:30616"/>
        <dbReference type="ChEBI" id="CHEBI:61977"/>
        <dbReference type="ChEBI" id="CHEBI:456216"/>
        <dbReference type="EC" id="2.7.11.1"/>
    </reaction>
</comment>
<evidence type="ECO:0000313" key="13">
    <source>
        <dbReference type="EMBL" id="KAF9580689.1"/>
    </source>
</evidence>
<dbReference type="InterPro" id="IPR037638">
    <property type="entry name" value="MASTL_STKc"/>
</dbReference>
<feature type="region of interest" description="Disordered" evidence="10">
    <location>
        <begin position="177"/>
        <end position="197"/>
    </location>
</feature>
<dbReference type="GO" id="GO:0005524">
    <property type="term" value="F:ATP binding"/>
    <property type="evidence" value="ECO:0007669"/>
    <property type="project" value="UniProtKB-KW"/>
</dbReference>
<feature type="region of interest" description="Disordered" evidence="10">
    <location>
        <begin position="858"/>
        <end position="921"/>
    </location>
</feature>
<feature type="region of interest" description="Disordered" evidence="10">
    <location>
        <begin position="1244"/>
        <end position="1277"/>
    </location>
</feature>
<feature type="compositionally biased region" description="Gly residues" evidence="10">
    <location>
        <begin position="1543"/>
        <end position="1554"/>
    </location>
</feature>
<dbReference type="PANTHER" id="PTHR24356">
    <property type="entry name" value="SERINE/THREONINE-PROTEIN KINASE"/>
    <property type="match status" value="1"/>
</dbReference>
<dbReference type="GO" id="GO:0004674">
    <property type="term" value="F:protein serine/threonine kinase activity"/>
    <property type="evidence" value="ECO:0007669"/>
    <property type="project" value="UniProtKB-KW"/>
</dbReference>
<keyword evidence="14" id="KW-1185">Reference proteome</keyword>
<comment type="catalytic activity">
    <reaction evidence="9">
        <text>L-seryl-[protein] + ATP = O-phospho-L-seryl-[protein] + ADP + H(+)</text>
        <dbReference type="Rhea" id="RHEA:17989"/>
        <dbReference type="Rhea" id="RHEA-COMP:9863"/>
        <dbReference type="Rhea" id="RHEA-COMP:11604"/>
        <dbReference type="ChEBI" id="CHEBI:15378"/>
        <dbReference type="ChEBI" id="CHEBI:29999"/>
        <dbReference type="ChEBI" id="CHEBI:30616"/>
        <dbReference type="ChEBI" id="CHEBI:83421"/>
        <dbReference type="ChEBI" id="CHEBI:456216"/>
        <dbReference type="EC" id="2.7.11.1"/>
    </reaction>
</comment>
<dbReference type="SMART" id="SM00133">
    <property type="entry name" value="S_TK_X"/>
    <property type="match status" value="1"/>
</dbReference>
<evidence type="ECO:0000256" key="8">
    <source>
        <dbReference type="ARBA" id="ARBA00047899"/>
    </source>
</evidence>
<dbReference type="FunFam" id="1.10.510.10:FF:000604">
    <property type="entry name" value="AGC protein kinase"/>
    <property type="match status" value="1"/>
</dbReference>
<dbReference type="InterPro" id="IPR050236">
    <property type="entry name" value="Ser_Thr_kinase_AGC"/>
</dbReference>
<evidence type="ECO:0000313" key="14">
    <source>
        <dbReference type="Proteomes" id="UP000780801"/>
    </source>
</evidence>
<evidence type="ECO:0000256" key="5">
    <source>
        <dbReference type="ARBA" id="ARBA00022741"/>
    </source>
</evidence>
<feature type="region of interest" description="Disordered" evidence="10">
    <location>
        <begin position="215"/>
        <end position="244"/>
    </location>
</feature>
<feature type="compositionally biased region" description="Basic and acidic residues" evidence="10">
    <location>
        <begin position="1244"/>
        <end position="1256"/>
    </location>
</feature>
<evidence type="ECO:0000256" key="9">
    <source>
        <dbReference type="ARBA" id="ARBA00048679"/>
    </source>
</evidence>
<evidence type="ECO:0000256" key="7">
    <source>
        <dbReference type="ARBA" id="ARBA00022840"/>
    </source>
</evidence>
<feature type="compositionally biased region" description="Low complexity" evidence="10">
    <location>
        <begin position="886"/>
        <end position="913"/>
    </location>
</feature>
<keyword evidence="3" id="KW-0723">Serine/threonine-protein kinase</keyword>
<dbReference type="FunFam" id="3.30.200.20:FF:000550">
    <property type="entry name" value="Serine/threonine-protein kinase greatwall"/>
    <property type="match status" value="1"/>
</dbReference>
<dbReference type="InterPro" id="IPR008271">
    <property type="entry name" value="Ser/Thr_kinase_AS"/>
</dbReference>
<feature type="domain" description="Protein kinase" evidence="11">
    <location>
        <begin position="311"/>
        <end position="640"/>
    </location>
</feature>
<evidence type="ECO:0000256" key="6">
    <source>
        <dbReference type="ARBA" id="ARBA00022777"/>
    </source>
</evidence>
<dbReference type="PROSITE" id="PS00108">
    <property type="entry name" value="PROTEIN_KINASE_ST"/>
    <property type="match status" value="1"/>
</dbReference>
<feature type="compositionally biased region" description="Polar residues" evidence="10">
    <location>
        <begin position="221"/>
        <end position="244"/>
    </location>
</feature>
<feature type="compositionally biased region" description="Low complexity" evidence="10">
    <location>
        <begin position="1369"/>
        <end position="1379"/>
    </location>
</feature>
<gene>
    <name evidence="13" type="ORF">BGW38_002566</name>
</gene>
<feature type="non-terminal residue" evidence="13">
    <location>
        <position position="1624"/>
    </location>
</feature>
<dbReference type="PROSITE" id="PS50011">
    <property type="entry name" value="PROTEIN_KINASE_DOM"/>
    <property type="match status" value="1"/>
</dbReference>
<feature type="compositionally biased region" description="Low complexity" evidence="10">
    <location>
        <begin position="1525"/>
        <end position="1542"/>
    </location>
</feature>
<feature type="compositionally biased region" description="Low complexity" evidence="10">
    <location>
        <begin position="1257"/>
        <end position="1269"/>
    </location>
</feature>
<sequence length="1624" mass="171988">FSVTNADPGMGLTVCRICDEEIQLAFLDRHSEACKLHHECSQNLESYNHALSKLSACVYQRRQYIEAMNRPYMDYHSLKDSEKIQALAEKACLVQESNPRNAIRKLEKYHHKISNIQRESRNMSYDEELIGISKKTGYFIYEKLRTMRTIQDQISLLASRNVSSSLDPNSLVTRSQSASAISSQSEMQSSSSSSFWESEINSSTGAMGIPIQSGAIRKGRSGSTPSSSVQTPQGFPTTPSEKPSKNFSTIFAAFLRVSRQRIHSHNVGSKQGDQEGGRGGFFGSSNYGGVLSPPFGGASAYKSRVPSIQDFEIIKPISRGAFGKVYLARKKTTKDLYAIKILKKADMVRKNMVSHVLAERRVLALTKTPFVVQLFYAFASKDYLYLVMEYVIGGDLSSLLSVFGLFDEDMARMYIAECILALEYLHSNGITHRDLKPDNMLVNAEGHLKLTDFGLSRISVPDQNDMFSYHDYKAPSLTRRYLTRSPAPSAKGVRLSTSSVSGSSKDKGKGTSKSTTTMPSSPPSSIHPTMSNRAARRHRGSSKALLGTPDYLAPELLLGIGHGPAVDWWSLGVCLFEFLTGYPPFMDEAPEAIFRNILNHDIQWPEEGLSWEAHDLINKLLSRNPEQRPLPKELKAHPFFKGVDWENIRNQEAPFIPSPNDNMDTSYFDARNARPDIRRLSDGNIDEISSGNAGPSMTLSVPELDYGVGDRMFAEATTPVLSESPLAASPMMMTPSGSGAQFSPSSSMADRTSIQTVRPRLMNHGRSKSVSNRVSFSPGLSTASFSALSSSSSIHRMRSSSSQQLEADLAPFLAEQPPGSPLAQQIEAELRTQSQYHASPLLAAEDCSSIINETLEVPQQKEVRGRRLSAQPSRSTMISQDSYEANSSHFIINNNNNHSHGDSSNNNSSNSSSGGQGRFLGPATMIERRNSAVEDTSFRTGAPLLTAVARRTSLEKSGRGTATESKGSLPKLQPLLSHFQQSIRVGPPSPIPIRHIDHDQAVINQQDVMPGSPVSISHGHRAPHGRRDTDVDTIDKHLQGEGEDDDEEGGALMQRSLSIESEFESFSYKNVNLLNDVNMEAMQMQNNGGSSSSGGGGSGGGGGSNSSNGGKSLGNAVTSSSTVVSMHSGPLSMSMNEGGSIPEHDATPTTEGPVAALVKTVSSPGGSVPSSASGTLRSMLIQSFGSGSQSHSKQSSGSDPGSNGGSIAGTSMSGTTVASSTVGQTTLAMTTATTATGIAFDLKRGSTRDKESRREGSSGYLLGLGSLTRSRSRSRSRSSSVAASILFASVGSGVNTSGAGGVGGGSGPASTSSTPTTGPVNTSGLPTAVTPVHTCGYATGGSNSVLSPTTTLPPGGESLGEANKITTQSSSSNSMGSHSVYLQQHTNNSSSKLSSTSTSKSGSRTESRNGSTTSLTLQSMGPGMISMMLKRASPGNNGGSNTGRSGHGMSTISLQHQQPLHEEWGGGSGSALAMGIEQGPSSSTSEPRSSGGLFGRRVSTFGLGGGGGGGGGDRGQQQEERPIVSSPLSLPSSMTLGSIHGPSGNGNGGKGGSTGANSVPLSPLVLERHEDWGQGLRMGSLLGPMLLQEKERSCSSSSGSGSGGGGGGGILEENRGSEGVKERR</sequence>
<feature type="compositionally biased region" description="Low complexity" evidence="10">
    <location>
        <begin position="1479"/>
        <end position="1491"/>
    </location>
</feature>
<dbReference type="PANTHER" id="PTHR24356:SF1">
    <property type="entry name" value="SERINE_THREONINE-PROTEIN KINASE GREATWALL"/>
    <property type="match status" value="1"/>
</dbReference>
<dbReference type="Pfam" id="PF00069">
    <property type="entry name" value="Pkinase"/>
    <property type="match status" value="2"/>
</dbReference>
<evidence type="ECO:0000256" key="1">
    <source>
        <dbReference type="ARBA" id="ARBA00009903"/>
    </source>
</evidence>
<feature type="region of interest" description="Disordered" evidence="10">
    <location>
        <begin position="1587"/>
        <end position="1624"/>
    </location>
</feature>
<protein>
    <recommendedName>
        <fullName evidence="2">non-specific serine/threonine protein kinase</fullName>
        <ecNumber evidence="2">2.7.11.1</ecNumber>
    </recommendedName>
</protein>
<evidence type="ECO:0000256" key="3">
    <source>
        <dbReference type="ARBA" id="ARBA00022527"/>
    </source>
</evidence>
<feature type="region of interest" description="Disordered" evidence="10">
    <location>
        <begin position="950"/>
        <end position="969"/>
    </location>
</feature>
<feature type="compositionally biased region" description="Gly residues" evidence="10">
    <location>
        <begin position="1502"/>
        <end position="1514"/>
    </location>
</feature>
<name>A0A9P6KCT6_9FUNG</name>
<reference evidence="13" key="1">
    <citation type="journal article" date="2020" name="Fungal Divers.">
        <title>Resolving the Mortierellaceae phylogeny through synthesis of multi-gene phylogenetics and phylogenomics.</title>
        <authorList>
            <person name="Vandepol N."/>
            <person name="Liber J."/>
            <person name="Desiro A."/>
            <person name="Na H."/>
            <person name="Kennedy M."/>
            <person name="Barry K."/>
            <person name="Grigoriev I.V."/>
            <person name="Miller A.N."/>
            <person name="O'Donnell K."/>
            <person name="Stajich J.E."/>
            <person name="Bonito G."/>
        </authorList>
    </citation>
    <scope>NUCLEOTIDE SEQUENCE</scope>
    <source>
        <strain evidence="13">KOD1015</strain>
    </source>
</reference>
<comment type="caution">
    <text evidence="13">The sequence shown here is derived from an EMBL/GenBank/DDBJ whole genome shotgun (WGS) entry which is preliminary data.</text>
</comment>
<dbReference type="OrthoDB" id="162894at2759"/>
<proteinExistence type="inferred from homology"/>
<keyword evidence="7" id="KW-0067">ATP-binding</keyword>
<feature type="region of interest" description="Disordered" evidence="10">
    <location>
        <begin position="1339"/>
        <end position="1560"/>
    </location>
</feature>
<feature type="compositionally biased region" description="Low complexity" evidence="10">
    <location>
        <begin position="1308"/>
        <end position="1324"/>
    </location>
</feature>
<dbReference type="InterPro" id="IPR000961">
    <property type="entry name" value="AGC-kinase_C"/>
</dbReference>
<dbReference type="EC" id="2.7.11.1" evidence="2"/>
<dbReference type="EMBL" id="JAABOA010001906">
    <property type="protein sequence ID" value="KAF9580689.1"/>
    <property type="molecule type" value="Genomic_DNA"/>
</dbReference>
<feature type="compositionally biased region" description="Gly residues" evidence="10">
    <location>
        <begin position="1091"/>
        <end position="1104"/>
    </location>
</feature>
<feature type="domain" description="AGC-kinase C-terminal" evidence="12">
    <location>
        <begin position="641"/>
        <end position="692"/>
    </location>
</feature>
<feature type="compositionally biased region" description="Low complexity" evidence="10">
    <location>
        <begin position="735"/>
        <end position="747"/>
    </location>
</feature>
<evidence type="ECO:0000256" key="2">
    <source>
        <dbReference type="ARBA" id="ARBA00012513"/>
    </source>
</evidence>
<feature type="region of interest" description="Disordered" evidence="10">
    <location>
        <begin position="1184"/>
        <end position="1217"/>
    </location>
</feature>
<dbReference type="Gene3D" id="3.30.200.20">
    <property type="entry name" value="Phosphorylase Kinase, domain 1"/>
    <property type="match status" value="1"/>
</dbReference>
<dbReference type="SMART" id="SM00220">
    <property type="entry name" value="S_TKc"/>
    <property type="match status" value="1"/>
</dbReference>
<dbReference type="InterPro" id="IPR000719">
    <property type="entry name" value="Prot_kinase_dom"/>
</dbReference>
<feature type="compositionally biased region" description="Gly residues" evidence="10">
    <location>
        <begin position="1600"/>
        <end position="1610"/>
    </location>
</feature>
<feature type="region of interest" description="Disordered" evidence="10">
    <location>
        <begin position="1084"/>
        <end position="1150"/>
    </location>
</feature>
<evidence type="ECO:0000259" key="11">
    <source>
        <dbReference type="PROSITE" id="PS50011"/>
    </source>
</evidence>
<evidence type="ECO:0000256" key="4">
    <source>
        <dbReference type="ARBA" id="ARBA00022679"/>
    </source>
</evidence>
<dbReference type="GO" id="GO:0035556">
    <property type="term" value="P:intracellular signal transduction"/>
    <property type="evidence" value="ECO:0007669"/>
    <property type="project" value="TreeGrafter"/>
</dbReference>
<keyword evidence="6" id="KW-0418">Kinase</keyword>
<feature type="compositionally biased region" description="Low complexity" evidence="10">
    <location>
        <begin position="1184"/>
        <end position="1201"/>
    </location>
</feature>